<feature type="domain" description="Chromatin assembly factor 1 subunit Cac1-like C-terminal" evidence="10">
    <location>
        <begin position="632"/>
        <end position="686"/>
    </location>
</feature>
<evidence type="ECO:0000256" key="7">
    <source>
        <dbReference type="SAM" id="MobiDB-lite"/>
    </source>
</evidence>
<dbReference type="VEuPathDB" id="FungiDB:AJ78_04257"/>
<evidence type="ECO:0000256" key="5">
    <source>
        <dbReference type="ARBA" id="ARBA00023204"/>
    </source>
</evidence>
<dbReference type="PANTHER" id="PTHR15272:SF0">
    <property type="entry name" value="CHROMATIN ASSEMBLY FACTOR 1 SUBUNIT A"/>
    <property type="match status" value="1"/>
</dbReference>
<keyword evidence="12" id="KW-1185">Reference proteome</keyword>
<comment type="subcellular location">
    <subcellularLocation>
        <location evidence="1">Nucleus</location>
    </subcellularLocation>
</comment>
<evidence type="ECO:0000259" key="8">
    <source>
        <dbReference type="Pfam" id="PF11600"/>
    </source>
</evidence>
<comment type="caution">
    <text evidence="11">The sequence shown here is derived from an EMBL/GenBank/DDBJ whole genome shotgun (WGS) entry which is preliminary data.</text>
</comment>
<evidence type="ECO:0008006" key="13">
    <source>
        <dbReference type="Google" id="ProtNLM"/>
    </source>
</evidence>
<feature type="domain" description="Chromatin assembly factor 1 p150 subunit acidic region" evidence="8">
    <location>
        <begin position="152"/>
        <end position="262"/>
    </location>
</feature>
<protein>
    <recommendedName>
        <fullName evidence="13">Chromatin assembly factor 1 subunit A</fullName>
    </recommendedName>
</protein>
<dbReference type="GO" id="GO:0006281">
    <property type="term" value="P:DNA repair"/>
    <property type="evidence" value="ECO:0007669"/>
    <property type="project" value="UniProtKB-KW"/>
</dbReference>
<name>A0A1J9QJV1_9EURO</name>
<feature type="compositionally biased region" description="Polar residues" evidence="7">
    <location>
        <begin position="255"/>
        <end position="264"/>
    </location>
</feature>
<keyword evidence="3" id="KW-0227">DNA damage</keyword>
<feature type="compositionally biased region" description="Basic and acidic residues" evidence="7">
    <location>
        <begin position="163"/>
        <end position="245"/>
    </location>
</feature>
<dbReference type="GO" id="GO:0005634">
    <property type="term" value="C:nucleus"/>
    <property type="evidence" value="ECO:0007669"/>
    <property type="project" value="UniProtKB-SubCell"/>
</dbReference>
<dbReference type="GO" id="GO:0033186">
    <property type="term" value="C:CAF-1 complex"/>
    <property type="evidence" value="ECO:0007669"/>
    <property type="project" value="TreeGrafter"/>
</dbReference>
<feature type="domain" description="Chromatin assembly factor 1 subunit A dimerization" evidence="9">
    <location>
        <begin position="411"/>
        <end position="484"/>
    </location>
</feature>
<keyword evidence="4" id="KW-0143">Chaperone</keyword>
<evidence type="ECO:0000313" key="11">
    <source>
        <dbReference type="EMBL" id="OJD15493.1"/>
    </source>
</evidence>
<evidence type="ECO:0000256" key="4">
    <source>
        <dbReference type="ARBA" id="ARBA00023186"/>
    </source>
</evidence>
<dbReference type="STRING" id="1447872.A0A1J9QJV1"/>
<dbReference type="GO" id="GO:0006260">
    <property type="term" value="P:DNA replication"/>
    <property type="evidence" value="ECO:0007669"/>
    <property type="project" value="UniProtKB-KW"/>
</dbReference>
<dbReference type="Pfam" id="PF21796">
    <property type="entry name" value="Cac1_C"/>
    <property type="match status" value="1"/>
</dbReference>
<evidence type="ECO:0000256" key="6">
    <source>
        <dbReference type="ARBA" id="ARBA00023242"/>
    </source>
</evidence>
<dbReference type="InterPro" id="IPR048800">
    <property type="entry name" value="Cac1-like_C"/>
</dbReference>
<feature type="region of interest" description="Disordered" evidence="7">
    <location>
        <begin position="458"/>
        <end position="497"/>
    </location>
</feature>
<evidence type="ECO:0000259" key="10">
    <source>
        <dbReference type="Pfam" id="PF21796"/>
    </source>
</evidence>
<organism evidence="11 12">
    <name type="scientific">Emergomyces pasteurianus Ep9510</name>
    <dbReference type="NCBI Taxonomy" id="1447872"/>
    <lineage>
        <taxon>Eukaryota</taxon>
        <taxon>Fungi</taxon>
        <taxon>Dikarya</taxon>
        <taxon>Ascomycota</taxon>
        <taxon>Pezizomycotina</taxon>
        <taxon>Eurotiomycetes</taxon>
        <taxon>Eurotiomycetidae</taxon>
        <taxon>Onygenales</taxon>
        <taxon>Ajellomycetaceae</taxon>
        <taxon>Emergomyces</taxon>
    </lineage>
</organism>
<dbReference type="Pfam" id="PF11600">
    <property type="entry name" value="CAF1A_acidic"/>
    <property type="match status" value="1"/>
</dbReference>
<feature type="region of interest" description="Disordered" evidence="7">
    <location>
        <begin position="1"/>
        <end position="24"/>
    </location>
</feature>
<feature type="region of interest" description="Disordered" evidence="7">
    <location>
        <begin position="83"/>
        <end position="292"/>
    </location>
</feature>
<feature type="compositionally biased region" description="Polar residues" evidence="7">
    <location>
        <begin position="83"/>
        <end position="95"/>
    </location>
</feature>
<evidence type="ECO:0000256" key="3">
    <source>
        <dbReference type="ARBA" id="ARBA00022763"/>
    </source>
</evidence>
<dbReference type="Proteomes" id="UP000182235">
    <property type="component" value="Unassembled WGS sequence"/>
</dbReference>
<evidence type="ECO:0000259" key="9">
    <source>
        <dbReference type="Pfam" id="PF12253"/>
    </source>
</evidence>
<dbReference type="InterPro" id="IPR021644">
    <property type="entry name" value="CAF-1_p150_acidic"/>
</dbReference>
<keyword evidence="6" id="KW-0539">Nucleus</keyword>
<dbReference type="GO" id="GO:0006334">
    <property type="term" value="P:nucleosome assembly"/>
    <property type="evidence" value="ECO:0007669"/>
    <property type="project" value="TreeGrafter"/>
</dbReference>
<proteinExistence type="predicted"/>
<dbReference type="AlphaFoldDB" id="A0A1J9QJV1"/>
<dbReference type="EMBL" id="LGRN01000153">
    <property type="protein sequence ID" value="OJD15493.1"/>
    <property type="molecule type" value="Genomic_DNA"/>
</dbReference>
<keyword evidence="5" id="KW-0234">DNA repair</keyword>
<gene>
    <name evidence="11" type="ORF">AJ78_04257</name>
</gene>
<dbReference type="Pfam" id="PF12253">
    <property type="entry name" value="CAF1A_dimeriz"/>
    <property type="match status" value="1"/>
</dbReference>
<feature type="compositionally biased region" description="Polar residues" evidence="7">
    <location>
        <begin position="138"/>
        <end position="149"/>
    </location>
</feature>
<evidence type="ECO:0000256" key="2">
    <source>
        <dbReference type="ARBA" id="ARBA00022705"/>
    </source>
</evidence>
<dbReference type="PANTHER" id="PTHR15272">
    <property type="entry name" value="CHROMATIN ASSEMBLY FACTOR 1 SUBUNIT A CAF-1 SUBUNIT A"/>
    <property type="match status" value="1"/>
</dbReference>
<dbReference type="InterPro" id="IPR022043">
    <property type="entry name" value="CAF1A_DD"/>
</dbReference>
<feature type="compositionally biased region" description="Polar residues" evidence="7">
    <location>
        <begin position="272"/>
        <end position="284"/>
    </location>
</feature>
<keyword evidence="2" id="KW-0235">DNA replication</keyword>
<dbReference type="OrthoDB" id="79480at2759"/>
<reference evidence="11 12" key="1">
    <citation type="submission" date="2015-07" db="EMBL/GenBank/DDBJ databases">
        <title>Emmonsia species relationships and genome sequence.</title>
        <authorList>
            <consortium name="The Broad Institute Genomics Platform"/>
            <person name="Cuomo C.A."/>
            <person name="Munoz J.F."/>
            <person name="Imamovic A."/>
            <person name="Priest M.E."/>
            <person name="Young S."/>
            <person name="Clay O.K."/>
            <person name="McEwen J.G."/>
        </authorList>
    </citation>
    <scope>NUCLEOTIDE SEQUENCE [LARGE SCALE GENOMIC DNA]</scope>
    <source>
        <strain evidence="11 12">UAMH 9510</strain>
    </source>
</reference>
<evidence type="ECO:0000313" key="12">
    <source>
        <dbReference type="Proteomes" id="UP000182235"/>
    </source>
</evidence>
<sequence>MGGEPFVGSASPPTLSRKRSFSEVDSCVQTVNTQNNEGIIVSDTVYPNDAVQESTTNTANEMTTEIHPSIEKTADITLSTAVNETSSATRATTPMTVDLPLHADTNGTPDPSILTPIPPPNNINNIRAQNQTPPPATSPSVQGFTSANNNKKRKLSPASKHVRAIEKEMKEKQRAEEKAKKDEERRKKEEERKKREEEKKKKEEEKEEERKKREEKKKAKDEERLAREEEKKKRDEEKMKKEKSQMRLNAFFAKPTTSGSTSIVNAAGGETGRNSTLVNDSSGASDAVKAEKKPLSDYEQEFPPFFLQSHVKLAPPHRFERDVDSLKFACEKLDSVFKKNISSEEEIPALKFCPSELFDMLPYRRRQGKANGPSVKEILLMMQDTSPNTTDLTGDETTQNPGNLLKKIPMKVLKFSEDVRPPYQGTFTKRLPEQQARRLCRNPFGRMVPDFNYDYDSEAEWEEPEEGEDLDSEGEDETSEDGDGEMEDFLDDGDDDALGGRRRVLIGDLEPACTGIRWEGEDEIDPMLNSCRMEVISETLNFPIDPFSSVYWSKPSQTSRSPLRHLTHLSNQSIDRAAAITQPSQKQISQSSGLLLPISNLTRPLPSAQSTLIPGGVSTQKPRRLFPPDQVAEFKEVIAGSNLTKAGLIEVLKKRFPKVSKDIIRDTLNSTAQRLGQKEADKKWVLI</sequence>
<evidence type="ECO:0000256" key="1">
    <source>
        <dbReference type="ARBA" id="ARBA00004123"/>
    </source>
</evidence>
<accession>A0A1J9QJV1</accession>